<evidence type="ECO:0000256" key="3">
    <source>
        <dbReference type="SAM" id="MobiDB-lite"/>
    </source>
</evidence>
<dbReference type="EMBL" id="JANBUY010000099">
    <property type="protein sequence ID" value="KAJ2864108.1"/>
    <property type="molecule type" value="Genomic_DNA"/>
</dbReference>
<keyword evidence="2" id="KW-0677">Repeat</keyword>
<feature type="compositionally biased region" description="Low complexity" evidence="3">
    <location>
        <begin position="316"/>
        <end position="370"/>
    </location>
</feature>
<comment type="caution">
    <text evidence="5">The sequence shown here is derived from an EMBL/GenBank/DDBJ whole genome shotgun (WGS) entry which is preliminary data.</text>
</comment>
<protein>
    <recommendedName>
        <fullName evidence="7">Galactose oxidase</fullName>
    </recommendedName>
</protein>
<keyword evidence="4" id="KW-0812">Transmembrane</keyword>
<keyword evidence="4" id="KW-0472">Membrane</keyword>
<feature type="compositionally biased region" description="Polar residues" evidence="3">
    <location>
        <begin position="808"/>
        <end position="819"/>
    </location>
</feature>
<proteinExistence type="predicted"/>
<evidence type="ECO:0000256" key="1">
    <source>
        <dbReference type="ARBA" id="ARBA00022441"/>
    </source>
</evidence>
<feature type="compositionally biased region" description="Low complexity" evidence="3">
    <location>
        <begin position="283"/>
        <end position="309"/>
    </location>
</feature>
<evidence type="ECO:0000313" key="6">
    <source>
        <dbReference type="Proteomes" id="UP001140074"/>
    </source>
</evidence>
<evidence type="ECO:0000313" key="5">
    <source>
        <dbReference type="EMBL" id="KAJ2864108.1"/>
    </source>
</evidence>
<organism evidence="5 6">
    <name type="scientific">Coemansia aciculifera</name>
    <dbReference type="NCBI Taxonomy" id="417176"/>
    <lineage>
        <taxon>Eukaryota</taxon>
        <taxon>Fungi</taxon>
        <taxon>Fungi incertae sedis</taxon>
        <taxon>Zoopagomycota</taxon>
        <taxon>Kickxellomycotina</taxon>
        <taxon>Kickxellomycetes</taxon>
        <taxon>Kickxellales</taxon>
        <taxon>Kickxellaceae</taxon>
        <taxon>Coemansia</taxon>
    </lineage>
</organism>
<reference evidence="5" key="1">
    <citation type="submission" date="2022-07" db="EMBL/GenBank/DDBJ databases">
        <title>Phylogenomic reconstructions and comparative analyses of Kickxellomycotina fungi.</title>
        <authorList>
            <person name="Reynolds N.K."/>
            <person name="Stajich J.E."/>
            <person name="Barry K."/>
            <person name="Grigoriev I.V."/>
            <person name="Crous P."/>
            <person name="Smith M.E."/>
        </authorList>
    </citation>
    <scope>NUCLEOTIDE SEQUENCE</scope>
    <source>
        <strain evidence="5">RSA 476</strain>
    </source>
</reference>
<keyword evidence="4" id="KW-1133">Transmembrane helix</keyword>
<accession>A0A9W8IRN0</accession>
<evidence type="ECO:0000256" key="2">
    <source>
        <dbReference type="ARBA" id="ARBA00022737"/>
    </source>
</evidence>
<feature type="region of interest" description="Disordered" evidence="3">
    <location>
        <begin position="808"/>
        <end position="837"/>
    </location>
</feature>
<feature type="compositionally biased region" description="Polar residues" evidence="3">
    <location>
        <begin position="828"/>
        <end position="837"/>
    </location>
</feature>
<sequence>MVRSVNRKERLFGLAAADPSDLPALQAAALHTQPGTHAKSSRSVREMRRALGVMLVTLLLAAAPLHGCQAARPHIPRQLENESRLASPRGSTYKGDVSTRWSHASVIADLTMYVVGGKSGMGDTANDYATPCISLNLATKFTTDNPPWSSTCGVNAPSVAGHSMAINSKINMVIVYGGTTPASGPGSGPGTSRLNLFSAEIKFWSIPQKLSKSLQPLLNHTACVHSGTGDMLVYGGVLLNSANHNAQMLMSNSTLRMVTDPAKHIAVPVPPAQVVLGSGSSGGESDSSSSRKPSSVASSSSPPQPSGTSLRPSDMLSQPSSIPSSSSPTDSPTLPQPTSTLETTSRKSTTTKRSSSTSRRSSTKKSSSTKAKIVPTPDDSELDNRALPIVRDDRLAPRLLRRSDDDSDLDLMSWINDTLPTGMSGRIGHTSNIVSSGRMVVLGGSDGTSLVDMDTVFFYDSVSRQWTRLVATGHVPTSRRSHVSTVVNGSKIVVHGGVSADFGSALSDVAVLDTETWTWSAPDVANAPTARYAHAAAQAGPYMLITFGYAPSDAASVAAGDSGLYILDTTSWQFVTQYDPARAGLAVLSVRSRLSSGTIFGLFIASLASLIVLIILGYIGCMHYYNKHPRLSDSGEGTAMLPTSELRDLGRRLTGKFGTQRQRNRAELRRATAAASKKPSGGVTILEPTPVFGSGKMRQALSPGRSSVESGLLKARRLSNVPPPAVSDETNLRIMFDLSRESSLDQDAVADGKAAHMSGSESASLIGTRFSRRIHLDDVRLPAGGLRTRHNMRGISRVADDDVSVLHTDTQSSRGTGSSDLADGGWSRPTTSDSSLELRSNHISAMLPRIVGSRLTLPAESANALARYRFDELEDGSQDGSATQPRPAHSAAAGQQATIAALVGKSRGSVLLPEFLAPPVMPAAHYEGAPSKPRYSAGEDATGSPALTRAKLSTSSVQGSITMRDSIDINTVLSQNRQFYVANPDD</sequence>
<dbReference type="AlphaFoldDB" id="A0A9W8IRN0"/>
<dbReference type="Proteomes" id="UP001140074">
    <property type="component" value="Unassembled WGS sequence"/>
</dbReference>
<dbReference type="PANTHER" id="PTHR46093">
    <property type="entry name" value="ACYL-COA-BINDING DOMAIN-CONTAINING PROTEIN 5"/>
    <property type="match status" value="1"/>
</dbReference>
<dbReference type="SUPFAM" id="SSF117281">
    <property type="entry name" value="Kelch motif"/>
    <property type="match status" value="2"/>
</dbReference>
<gene>
    <name evidence="5" type="ORF">GGH94_003142</name>
</gene>
<dbReference type="Gene3D" id="2.120.10.80">
    <property type="entry name" value="Kelch-type beta propeller"/>
    <property type="match status" value="2"/>
</dbReference>
<keyword evidence="1" id="KW-0880">Kelch repeat</keyword>
<name>A0A9W8IRN0_9FUNG</name>
<evidence type="ECO:0000256" key="4">
    <source>
        <dbReference type="SAM" id="Phobius"/>
    </source>
</evidence>
<feature type="transmembrane region" description="Helical" evidence="4">
    <location>
        <begin position="599"/>
        <end position="621"/>
    </location>
</feature>
<feature type="region of interest" description="Disordered" evidence="3">
    <location>
        <begin position="273"/>
        <end position="385"/>
    </location>
</feature>
<dbReference type="InterPro" id="IPR015915">
    <property type="entry name" value="Kelch-typ_b-propeller"/>
</dbReference>
<feature type="transmembrane region" description="Helical" evidence="4">
    <location>
        <begin position="50"/>
        <end position="67"/>
    </location>
</feature>
<keyword evidence="6" id="KW-1185">Reference proteome</keyword>
<dbReference type="PANTHER" id="PTHR46093:SF3">
    <property type="entry name" value="ACYL-COA-BINDING DOMAIN-CONTAINING PROTEIN 4"/>
    <property type="match status" value="1"/>
</dbReference>
<dbReference type="Pfam" id="PF24681">
    <property type="entry name" value="Kelch_KLHDC2_KLHL20_DRC7"/>
    <property type="match status" value="1"/>
</dbReference>
<evidence type="ECO:0008006" key="7">
    <source>
        <dbReference type="Google" id="ProtNLM"/>
    </source>
</evidence>